<evidence type="ECO:0000259" key="2">
    <source>
        <dbReference type="PROSITE" id="PS51910"/>
    </source>
</evidence>
<dbReference type="SUPFAM" id="SSF51445">
    <property type="entry name" value="(Trans)glycosidases"/>
    <property type="match status" value="1"/>
</dbReference>
<evidence type="ECO:0000313" key="3">
    <source>
        <dbReference type="EMBL" id="CAD7662079.1"/>
    </source>
</evidence>
<reference evidence="3" key="1">
    <citation type="submission" date="2020-11" db="EMBL/GenBank/DDBJ databases">
        <authorList>
            <person name="Tran Van P."/>
        </authorList>
    </citation>
    <scope>NUCLEOTIDE SEQUENCE</scope>
</reference>
<evidence type="ECO:0000256" key="1">
    <source>
        <dbReference type="ARBA" id="ARBA00023157"/>
    </source>
</evidence>
<dbReference type="Pfam" id="PF00704">
    <property type="entry name" value="Glyco_hydro_18"/>
    <property type="match status" value="1"/>
</dbReference>
<dbReference type="GO" id="GO:0005576">
    <property type="term" value="C:extracellular region"/>
    <property type="evidence" value="ECO:0007669"/>
    <property type="project" value="TreeGrafter"/>
</dbReference>
<dbReference type="InterPro" id="IPR017853">
    <property type="entry name" value="GH"/>
</dbReference>
<dbReference type="InterPro" id="IPR029070">
    <property type="entry name" value="Chitinase_insertion_sf"/>
</dbReference>
<dbReference type="InterPro" id="IPR050314">
    <property type="entry name" value="Glycosyl_Hydrlase_18"/>
</dbReference>
<dbReference type="GO" id="GO:0006032">
    <property type="term" value="P:chitin catabolic process"/>
    <property type="evidence" value="ECO:0007669"/>
    <property type="project" value="TreeGrafter"/>
</dbReference>
<dbReference type="Proteomes" id="UP000728032">
    <property type="component" value="Unassembled WGS sequence"/>
</dbReference>
<evidence type="ECO:0000313" key="4">
    <source>
        <dbReference type="Proteomes" id="UP000728032"/>
    </source>
</evidence>
<sequence>MCSCDNTNLNHVLGIPFYGRTFTLATPQNNSFNAPTTGPGGAGPYTRSIGHLGYNEICENKSWDTKCCDKRMAPYAVNGNQWVGYDNEQSIKAKVEFIKSKGLGGAMVWAIETDDFRDVCGSGKYPLLNAINNALKG</sequence>
<keyword evidence="4" id="KW-1185">Reference proteome</keyword>
<dbReference type="GO" id="GO:0005975">
    <property type="term" value="P:carbohydrate metabolic process"/>
    <property type="evidence" value="ECO:0007669"/>
    <property type="project" value="InterPro"/>
</dbReference>
<dbReference type="FunFam" id="3.10.50.10:FF:000001">
    <property type="entry name" value="Chitinase 3-like 1"/>
    <property type="match status" value="1"/>
</dbReference>
<accession>A0A7R9MLD3</accession>
<organism evidence="3">
    <name type="scientific">Oppiella nova</name>
    <dbReference type="NCBI Taxonomy" id="334625"/>
    <lineage>
        <taxon>Eukaryota</taxon>
        <taxon>Metazoa</taxon>
        <taxon>Ecdysozoa</taxon>
        <taxon>Arthropoda</taxon>
        <taxon>Chelicerata</taxon>
        <taxon>Arachnida</taxon>
        <taxon>Acari</taxon>
        <taxon>Acariformes</taxon>
        <taxon>Sarcoptiformes</taxon>
        <taxon>Oribatida</taxon>
        <taxon>Brachypylina</taxon>
        <taxon>Oppioidea</taxon>
        <taxon>Oppiidae</taxon>
        <taxon>Oppiella</taxon>
    </lineage>
</organism>
<dbReference type="EMBL" id="CAJPVJ010026240">
    <property type="protein sequence ID" value="CAG2179215.1"/>
    <property type="molecule type" value="Genomic_DNA"/>
</dbReference>
<feature type="domain" description="GH18" evidence="2">
    <location>
        <begin position="1"/>
        <end position="137"/>
    </location>
</feature>
<dbReference type="Gene3D" id="3.20.20.80">
    <property type="entry name" value="Glycosidases"/>
    <property type="match status" value="1"/>
</dbReference>
<dbReference type="Gene3D" id="3.10.50.10">
    <property type="match status" value="1"/>
</dbReference>
<dbReference type="SUPFAM" id="SSF54556">
    <property type="entry name" value="Chitinase insertion domain"/>
    <property type="match status" value="1"/>
</dbReference>
<dbReference type="GO" id="GO:0004568">
    <property type="term" value="F:chitinase activity"/>
    <property type="evidence" value="ECO:0007669"/>
    <property type="project" value="TreeGrafter"/>
</dbReference>
<dbReference type="EMBL" id="OC941065">
    <property type="protein sequence ID" value="CAD7662079.1"/>
    <property type="molecule type" value="Genomic_DNA"/>
</dbReference>
<keyword evidence="1" id="KW-1015">Disulfide bond</keyword>
<name>A0A7R9MLD3_9ACAR</name>
<dbReference type="PANTHER" id="PTHR11177:SF360">
    <property type="entry name" value="CHITINASE 4-RELATED"/>
    <property type="match status" value="1"/>
</dbReference>
<dbReference type="OrthoDB" id="6473966at2759"/>
<dbReference type="PROSITE" id="PS51910">
    <property type="entry name" value="GH18_2"/>
    <property type="match status" value="1"/>
</dbReference>
<proteinExistence type="predicted"/>
<dbReference type="GO" id="GO:0008061">
    <property type="term" value="F:chitin binding"/>
    <property type="evidence" value="ECO:0007669"/>
    <property type="project" value="TreeGrafter"/>
</dbReference>
<dbReference type="AlphaFoldDB" id="A0A7R9MLD3"/>
<gene>
    <name evidence="3" type="ORF">ONB1V03_LOCUS18639</name>
</gene>
<protein>
    <recommendedName>
        <fullName evidence="2">GH18 domain-containing protein</fullName>
    </recommendedName>
</protein>
<dbReference type="PANTHER" id="PTHR11177">
    <property type="entry name" value="CHITINASE"/>
    <property type="match status" value="1"/>
</dbReference>
<dbReference type="InterPro" id="IPR001223">
    <property type="entry name" value="Glyco_hydro18_cat"/>
</dbReference>